<keyword evidence="6" id="KW-0808">Transferase</keyword>
<keyword evidence="4" id="KW-1003">Cell membrane</keyword>
<evidence type="ECO:0000256" key="5">
    <source>
        <dbReference type="ARBA" id="ARBA00022553"/>
    </source>
</evidence>
<dbReference type="GO" id="GO:0005524">
    <property type="term" value="F:ATP binding"/>
    <property type="evidence" value="ECO:0007669"/>
    <property type="project" value="UniProtKB-KW"/>
</dbReference>
<keyword evidence="17" id="KW-1185">Reference proteome</keyword>
<dbReference type="EC" id="2.7.13.3" evidence="3"/>
<dbReference type="AlphaFoldDB" id="A0A1H0KGU5"/>
<dbReference type="Proteomes" id="UP000199073">
    <property type="component" value="Unassembled WGS sequence"/>
</dbReference>
<sequence>MTDHKTRYYAKLRKLLTAGFFLCGIIPILIIASTSIYNFKDVAIQDIEVTAGQVITHRRDVINNFLQHQVDLLTTLISLYDKEHFNTVETLNELFVAISKSGSIVDLQTIATSGKQLAYVGPYREQVTGKNYHNQGWFNEVLVRGVYVSDIFSGYRGVPHFVVALTDPLKSYVLRTTINSSVFNSLLHSAQIGAGGDVFIVNKSGELQTPSLQHRATLDETESKLIKHHAGTELTLIGEELYATTWLNTRNWMLMLKVHLPDMLSSYRQHVYRTMLIIGTTASLFLFIAFFLSRFIVSHIARTDRESAALDQQMAHIEKMANIGRLAAGVAHEINNPLQMILAQVGWLEELFSDEESGALKNHEEYQTTITKIKHHVERAAVITHRLLGFSRKIRAEQEQVQINDVVTETLSFLEKEALHNNIGITLDLPATLPVTVTEPHRLQQVLLNLFDNALDAVGHDGEVQIHTRAEGQKIIIEVTDNGQGIEAEVMKQIWDPFFTTKEQGKGTGLGLSISQNIIRTMGGTLEAKNRKEGGAVFTVKLPIRQSTFLKQERRTQ</sequence>
<evidence type="ECO:0000259" key="15">
    <source>
        <dbReference type="PROSITE" id="PS50109"/>
    </source>
</evidence>
<dbReference type="RefSeq" id="WP_092219446.1">
    <property type="nucleotide sequence ID" value="NZ_FNJI01000003.1"/>
</dbReference>
<proteinExistence type="predicted"/>
<evidence type="ECO:0000256" key="6">
    <source>
        <dbReference type="ARBA" id="ARBA00022679"/>
    </source>
</evidence>
<dbReference type="SMART" id="SM00387">
    <property type="entry name" value="HATPase_c"/>
    <property type="match status" value="1"/>
</dbReference>
<accession>A0A1H0KGU5</accession>
<dbReference type="InterPro" id="IPR003661">
    <property type="entry name" value="HisK_dim/P_dom"/>
</dbReference>
<evidence type="ECO:0000256" key="13">
    <source>
        <dbReference type="ARBA" id="ARBA00023136"/>
    </source>
</evidence>
<dbReference type="InterPro" id="IPR004358">
    <property type="entry name" value="Sig_transdc_His_kin-like_C"/>
</dbReference>
<keyword evidence="7 14" id="KW-0812">Transmembrane</keyword>
<name>A0A1H0KGU5_9BACT</name>
<evidence type="ECO:0000256" key="1">
    <source>
        <dbReference type="ARBA" id="ARBA00000085"/>
    </source>
</evidence>
<feature type="transmembrane region" description="Helical" evidence="14">
    <location>
        <begin position="15"/>
        <end position="37"/>
    </location>
</feature>
<dbReference type="PROSITE" id="PS50109">
    <property type="entry name" value="HIS_KIN"/>
    <property type="match status" value="1"/>
</dbReference>
<keyword evidence="9 16" id="KW-0418">Kinase</keyword>
<dbReference type="InterPro" id="IPR036890">
    <property type="entry name" value="HATPase_C_sf"/>
</dbReference>
<dbReference type="EMBL" id="FNJI01000003">
    <property type="protein sequence ID" value="SDO55115.1"/>
    <property type="molecule type" value="Genomic_DNA"/>
</dbReference>
<evidence type="ECO:0000256" key="12">
    <source>
        <dbReference type="ARBA" id="ARBA00023012"/>
    </source>
</evidence>
<evidence type="ECO:0000256" key="14">
    <source>
        <dbReference type="SAM" id="Phobius"/>
    </source>
</evidence>
<dbReference type="CDD" id="cd00082">
    <property type="entry name" value="HisKA"/>
    <property type="match status" value="1"/>
</dbReference>
<evidence type="ECO:0000256" key="11">
    <source>
        <dbReference type="ARBA" id="ARBA00022989"/>
    </source>
</evidence>
<comment type="catalytic activity">
    <reaction evidence="1">
        <text>ATP + protein L-histidine = ADP + protein N-phospho-L-histidine.</text>
        <dbReference type="EC" id="2.7.13.3"/>
    </reaction>
</comment>
<feature type="transmembrane region" description="Helical" evidence="14">
    <location>
        <begin position="275"/>
        <end position="297"/>
    </location>
</feature>
<dbReference type="GO" id="GO:0005886">
    <property type="term" value="C:plasma membrane"/>
    <property type="evidence" value="ECO:0007669"/>
    <property type="project" value="UniProtKB-SubCell"/>
</dbReference>
<evidence type="ECO:0000256" key="9">
    <source>
        <dbReference type="ARBA" id="ARBA00022777"/>
    </source>
</evidence>
<dbReference type="InterPro" id="IPR033479">
    <property type="entry name" value="dCache_1"/>
</dbReference>
<dbReference type="SUPFAM" id="SSF55874">
    <property type="entry name" value="ATPase domain of HSP90 chaperone/DNA topoisomerase II/histidine kinase"/>
    <property type="match status" value="1"/>
</dbReference>
<dbReference type="SUPFAM" id="SSF47384">
    <property type="entry name" value="Homodimeric domain of signal transducing histidine kinase"/>
    <property type="match status" value="1"/>
</dbReference>
<protein>
    <recommendedName>
        <fullName evidence="3">histidine kinase</fullName>
        <ecNumber evidence="3">2.7.13.3</ecNumber>
    </recommendedName>
</protein>
<evidence type="ECO:0000256" key="7">
    <source>
        <dbReference type="ARBA" id="ARBA00022692"/>
    </source>
</evidence>
<evidence type="ECO:0000256" key="3">
    <source>
        <dbReference type="ARBA" id="ARBA00012438"/>
    </source>
</evidence>
<keyword evidence="13 14" id="KW-0472">Membrane</keyword>
<dbReference type="PANTHER" id="PTHR43065:SF46">
    <property type="entry name" value="C4-DICARBOXYLATE TRANSPORT SENSOR PROTEIN DCTB"/>
    <property type="match status" value="1"/>
</dbReference>
<dbReference type="Pfam" id="PF02743">
    <property type="entry name" value="dCache_1"/>
    <property type="match status" value="1"/>
</dbReference>
<dbReference type="Gene3D" id="1.10.287.130">
    <property type="match status" value="1"/>
</dbReference>
<organism evidence="16 17">
    <name type="scientific">Desulforhopalus singaporensis</name>
    <dbReference type="NCBI Taxonomy" id="91360"/>
    <lineage>
        <taxon>Bacteria</taxon>
        <taxon>Pseudomonadati</taxon>
        <taxon>Thermodesulfobacteriota</taxon>
        <taxon>Desulfobulbia</taxon>
        <taxon>Desulfobulbales</taxon>
        <taxon>Desulfocapsaceae</taxon>
        <taxon>Desulforhopalus</taxon>
    </lineage>
</organism>
<evidence type="ECO:0000313" key="16">
    <source>
        <dbReference type="EMBL" id="SDO55115.1"/>
    </source>
</evidence>
<keyword evidence="8" id="KW-0547">Nucleotide-binding</keyword>
<gene>
    <name evidence="16" type="ORF">SAMN05660330_00495</name>
</gene>
<evidence type="ECO:0000256" key="2">
    <source>
        <dbReference type="ARBA" id="ARBA00004651"/>
    </source>
</evidence>
<evidence type="ECO:0000313" key="17">
    <source>
        <dbReference type="Proteomes" id="UP000199073"/>
    </source>
</evidence>
<dbReference type="InterPro" id="IPR003594">
    <property type="entry name" value="HATPase_dom"/>
</dbReference>
<dbReference type="SMART" id="SM00388">
    <property type="entry name" value="HisKA"/>
    <property type="match status" value="1"/>
</dbReference>
<reference evidence="16 17" key="1">
    <citation type="submission" date="2016-10" db="EMBL/GenBank/DDBJ databases">
        <authorList>
            <person name="de Groot N.N."/>
        </authorList>
    </citation>
    <scope>NUCLEOTIDE SEQUENCE [LARGE SCALE GENOMIC DNA]</scope>
    <source>
        <strain evidence="16 17">DSM 12130</strain>
    </source>
</reference>
<dbReference type="InterPro" id="IPR005467">
    <property type="entry name" value="His_kinase_dom"/>
</dbReference>
<dbReference type="Gene3D" id="3.30.565.10">
    <property type="entry name" value="Histidine kinase-like ATPase, C-terminal domain"/>
    <property type="match status" value="1"/>
</dbReference>
<keyword evidence="11 14" id="KW-1133">Transmembrane helix</keyword>
<dbReference type="GO" id="GO:0000155">
    <property type="term" value="F:phosphorelay sensor kinase activity"/>
    <property type="evidence" value="ECO:0007669"/>
    <property type="project" value="InterPro"/>
</dbReference>
<feature type="domain" description="Histidine kinase" evidence="15">
    <location>
        <begin position="329"/>
        <end position="546"/>
    </location>
</feature>
<dbReference type="PRINTS" id="PR00344">
    <property type="entry name" value="BCTRLSENSOR"/>
</dbReference>
<dbReference type="Pfam" id="PF00512">
    <property type="entry name" value="HisKA"/>
    <property type="match status" value="1"/>
</dbReference>
<dbReference type="STRING" id="91360.SAMN05660330_00495"/>
<keyword evidence="5" id="KW-0597">Phosphoprotein</keyword>
<evidence type="ECO:0000256" key="8">
    <source>
        <dbReference type="ARBA" id="ARBA00022741"/>
    </source>
</evidence>
<dbReference type="PANTHER" id="PTHR43065">
    <property type="entry name" value="SENSOR HISTIDINE KINASE"/>
    <property type="match status" value="1"/>
</dbReference>
<evidence type="ECO:0000256" key="4">
    <source>
        <dbReference type="ARBA" id="ARBA00022475"/>
    </source>
</evidence>
<comment type="subcellular location">
    <subcellularLocation>
        <location evidence="2">Cell membrane</location>
        <topology evidence="2">Multi-pass membrane protein</topology>
    </subcellularLocation>
</comment>
<keyword evidence="10" id="KW-0067">ATP-binding</keyword>
<dbReference type="InterPro" id="IPR036097">
    <property type="entry name" value="HisK_dim/P_sf"/>
</dbReference>
<dbReference type="OrthoDB" id="9777714at2"/>
<evidence type="ECO:0000256" key="10">
    <source>
        <dbReference type="ARBA" id="ARBA00022840"/>
    </source>
</evidence>
<keyword evidence="12" id="KW-0902">Two-component regulatory system</keyword>
<dbReference type="Pfam" id="PF02518">
    <property type="entry name" value="HATPase_c"/>
    <property type="match status" value="1"/>
</dbReference>